<dbReference type="Pfam" id="PF12686">
    <property type="entry name" value="DUF3800"/>
    <property type="match status" value="1"/>
</dbReference>
<dbReference type="RefSeq" id="WP_104919215.1">
    <property type="nucleotide sequence ID" value="NZ_CP014019.1"/>
</dbReference>
<proteinExistence type="predicted"/>
<sequence length="312" mass="37079">MAKYQVFADESWTHSSPPLNRYHCFFGGIFGLEQDIDRLDYELRQIAKKHCINTEIKWAKISPTYLNCYKELVDCLAKHILSGKIKYRQMFKDRSYHFDNQQGFSELDMQFRLYYQFLKNSFGFKYLPILKNNEKHHILLRLDGHSSQKHKENLAEFITKVPQYFQRTDIEIQVSYIDSSKFIRLQICDLLMGAAGYKGNKVFARRQPKQRGMTKKQKLKLELANYIYNVFKDINFRDRGAKALSWFESTGFNGSKENMYHHKFRVWKFIPSVYTKNKGWENDNLTKEGYLIKDIFESTVQQGLEESDVPIN</sequence>
<dbReference type="EMBL" id="CP014019">
    <property type="protein sequence ID" value="AVF46216.1"/>
    <property type="molecule type" value="Genomic_DNA"/>
</dbReference>
<evidence type="ECO:0008006" key="3">
    <source>
        <dbReference type="Google" id="ProtNLM"/>
    </source>
</evidence>
<accession>A0A2L1VMD8</accession>
<protein>
    <recommendedName>
        <fullName evidence="3">DUF3800 domain-containing protein</fullName>
    </recommendedName>
</protein>
<evidence type="ECO:0000313" key="2">
    <source>
        <dbReference type="Proteomes" id="UP000237921"/>
    </source>
</evidence>
<evidence type="ECO:0000313" key="1">
    <source>
        <dbReference type="EMBL" id="AVF46216.1"/>
    </source>
</evidence>
<dbReference type="AlphaFoldDB" id="A0A2L1VMD8"/>
<dbReference type="InterPro" id="IPR024524">
    <property type="entry name" value="DUF3800"/>
</dbReference>
<gene>
    <name evidence="1" type="ORF">AL533_18605</name>
</gene>
<name>A0A2L1VMD8_ACINO</name>
<dbReference type="Proteomes" id="UP000237921">
    <property type="component" value="Chromosome"/>
</dbReference>
<reference evidence="2" key="1">
    <citation type="submission" date="2017-12" db="EMBL/GenBank/DDBJ databases">
        <title>FDA dAtabase for Regulatory Grade micrObial Sequences (FDA-ARGOS): Supporting development and validation of Infectious Disease Dx tests.</title>
        <authorList>
            <person name="Hoffmann M."/>
            <person name="Allard M."/>
            <person name="Evans P."/>
            <person name="Brown E."/>
            <person name="Tallon L."/>
            <person name="Sadzewicz L."/>
            <person name="Sengamalay N."/>
            <person name="Ott S."/>
            <person name="Godinez A."/>
            <person name="Nagaraj S."/>
            <person name="Vavikolanu K."/>
            <person name="Aluvathingal J."/>
            <person name="Nadendla S."/>
            <person name="Sichtig H."/>
        </authorList>
    </citation>
    <scope>NUCLEOTIDE SEQUENCE [LARGE SCALE GENOMIC DNA]</scope>
    <source>
        <strain evidence="2">FDAARGOS_129</strain>
    </source>
</reference>
<organism evidence="1 2">
    <name type="scientific">Acinetobacter nosocomialis</name>
    <dbReference type="NCBI Taxonomy" id="106654"/>
    <lineage>
        <taxon>Bacteria</taxon>
        <taxon>Pseudomonadati</taxon>
        <taxon>Pseudomonadota</taxon>
        <taxon>Gammaproteobacteria</taxon>
        <taxon>Moraxellales</taxon>
        <taxon>Moraxellaceae</taxon>
        <taxon>Acinetobacter</taxon>
        <taxon>Acinetobacter calcoaceticus/baumannii complex</taxon>
    </lineage>
</organism>